<protein>
    <submittedName>
        <fullName evidence="1">Vegetative incompatibility protein HET-E-1-like protein 15</fullName>
    </submittedName>
</protein>
<organism evidence="1 2">
    <name type="scientific">Colletotrichum truncatum</name>
    <name type="common">Anthracnose fungus</name>
    <name type="synonym">Colletotrichum capsici</name>
    <dbReference type="NCBI Taxonomy" id="5467"/>
    <lineage>
        <taxon>Eukaryota</taxon>
        <taxon>Fungi</taxon>
        <taxon>Dikarya</taxon>
        <taxon>Ascomycota</taxon>
        <taxon>Pezizomycotina</taxon>
        <taxon>Sordariomycetes</taxon>
        <taxon>Hypocreomycetidae</taxon>
        <taxon>Glomerellales</taxon>
        <taxon>Glomerellaceae</taxon>
        <taxon>Colletotrichum</taxon>
        <taxon>Colletotrichum truncatum species complex</taxon>
    </lineage>
</organism>
<gene>
    <name evidence="1" type="ORF">CTRU02_215324</name>
</gene>
<proteinExistence type="predicted"/>
<comment type="caution">
    <text evidence="1">The sequence shown here is derived from an EMBL/GenBank/DDBJ whole genome shotgun (WGS) entry which is preliminary data.</text>
</comment>
<dbReference type="Proteomes" id="UP000805649">
    <property type="component" value="Unassembled WGS sequence"/>
</dbReference>
<evidence type="ECO:0000313" key="2">
    <source>
        <dbReference type="Proteomes" id="UP000805649"/>
    </source>
</evidence>
<dbReference type="EMBL" id="VUJX02000015">
    <property type="protein sequence ID" value="KAL0929681.1"/>
    <property type="molecule type" value="Genomic_DNA"/>
</dbReference>
<keyword evidence="2" id="KW-1185">Reference proteome</keyword>
<reference evidence="1 2" key="1">
    <citation type="journal article" date="2020" name="Phytopathology">
        <title>Genome Sequence Resources of Colletotrichum truncatum, C. plurivorum, C. musicola, and C. sojae: Four Species Pathogenic to Soybean (Glycine max).</title>
        <authorList>
            <person name="Rogerio F."/>
            <person name="Boufleur T.R."/>
            <person name="Ciampi-Guillardi M."/>
            <person name="Sukno S.A."/>
            <person name="Thon M.R."/>
            <person name="Massola Junior N.S."/>
            <person name="Baroncelli R."/>
        </authorList>
    </citation>
    <scope>NUCLEOTIDE SEQUENCE [LARGE SCALE GENOMIC DNA]</scope>
    <source>
        <strain evidence="1 2">CMES1059</strain>
    </source>
</reference>
<sequence length="1130" mass="126209">MAATGSGTGRPGSGSQSEFRGTGIQHTGTGNFSVSGDLYINRSDQDLRILADLRVTDPRHDKQRIEDTKGGLLKDSYVWVLENPDFCQWRDDPDQRLLWVKGDPGKGKTMLLCGIIDELEATRAPQGNLLTYFFCQATDERLNNATGVLRGLIFMLLDQEPSLLSHMKTKYEQGGKALFQDVNAWQAMSEIFMNMLHDSKLQGVCLLIDALDECSMGLEQLLKLIIKASQSTSAKWLVSSRNWLQIEEQLCTVAQRLSLEVNADSVVTAVESYITSKISRLRKLKRYRDDTASEVYQYLSANADGTFLWVALVCQELEKTPRWKALEKVKSFPPGLDAFYVRMMQQIDREEDANLCRQILALVVTTYRPLSLAESTTLIEEFHNLADDPESLQDIISSNCGSFLAIRKDIIYFVHQSAKDFLLNKAYPAFLQILPSGITHQHQIILSKSLDVLSKTLRRDIYNLRAPGSCIEDISPPDPDPLASLKYSSTYWVDHLQHANPADNSTRSKLWDNSSVYNFLKCHYLHWLESQSLLQAIPQAIAAIHKLQSLVAGTREEQLADLIRDAYRFVLSFKQYWNMCLQTLEGHRGRVTTVVFSPDGRQLASASDDKTVKLWDTATGQCQQTLEGHDAFVKAVVFSPDGRQLASATYKIIKLWETSTGQCQQTLEGHDAFVKAVVFSPDGRQLASATYKIIKLWETSTGQYQQTLEGHDDFVNTVVFSPDGRQLASASDDKTVKLWDTATGQCQQTLEGHDYSVNAVVFSPDGRQLASASYKIIKLWNIATGQCQQTLKGHDYSVNMVVFSSNRRQLASASDDKTIKLWDMATGQCQQTLKGHNDSVNTVVFSPDGRQLASASLDMTVKLWDIATGQCQQTLEGHDDFVNMVVFSPDGRQLASASSDETIKLWDTATGQCQQTLKGHNDSVNTVVFSPDGRQLASASFDMTVKFWDTATGQCQQTLKGHNDSVNTVVFSPDGRQLASASSDMTVKLWDIATGQCQQTLEGHDDSVNTVVFSPDGRQLASASDDETVKLWDTATGHCPQTMEGHSRLDNIFATTIQDPSWGFYNQCNMLSQKGTWIINNSQKLLWLPPEYRASCYAVDRLKVAIGCRSGYVLLLQISSDVYSRERYTL</sequence>
<evidence type="ECO:0000313" key="1">
    <source>
        <dbReference type="EMBL" id="KAL0929681.1"/>
    </source>
</evidence>
<accession>A0ACC3YCV7</accession>
<name>A0ACC3YCV7_COLTU</name>